<gene>
    <name evidence="1" type="ORF">IAD31_07570</name>
</gene>
<dbReference type="GO" id="GO:0008168">
    <property type="term" value="F:methyltransferase activity"/>
    <property type="evidence" value="ECO:0007669"/>
    <property type="project" value="UniProtKB-KW"/>
</dbReference>
<comment type="caution">
    <text evidence="1">The sequence shown here is derived from an EMBL/GenBank/DDBJ whole genome shotgun (WGS) entry which is preliminary data.</text>
</comment>
<dbReference type="InterPro" id="IPR036589">
    <property type="entry name" value="HCY_dom_sf"/>
</dbReference>
<dbReference type="SUPFAM" id="SSF82282">
    <property type="entry name" value="Homocysteine S-methyltransferase"/>
    <property type="match status" value="1"/>
</dbReference>
<dbReference type="Gene3D" id="3.20.20.330">
    <property type="entry name" value="Homocysteine-binding-like domain"/>
    <property type="match status" value="1"/>
</dbReference>
<reference evidence="1" key="2">
    <citation type="journal article" date="2021" name="PeerJ">
        <title>Extensive microbial diversity within the chicken gut microbiome revealed by metagenomics and culture.</title>
        <authorList>
            <person name="Gilroy R."/>
            <person name="Ravi A."/>
            <person name="Getino M."/>
            <person name="Pursley I."/>
            <person name="Horton D.L."/>
            <person name="Alikhan N.F."/>
            <person name="Baker D."/>
            <person name="Gharbi K."/>
            <person name="Hall N."/>
            <person name="Watson M."/>
            <person name="Adriaenssens E.M."/>
            <person name="Foster-Nyarko E."/>
            <person name="Jarju S."/>
            <person name="Secka A."/>
            <person name="Antonio M."/>
            <person name="Oren A."/>
            <person name="Chaudhuri R.R."/>
            <person name="La Ragione R."/>
            <person name="Hildebrand F."/>
            <person name="Pallen M.J."/>
        </authorList>
    </citation>
    <scope>NUCLEOTIDE SEQUENCE</scope>
    <source>
        <strain evidence="1">ChiGjej2B2-12916</strain>
    </source>
</reference>
<proteinExistence type="predicted"/>
<evidence type="ECO:0000313" key="1">
    <source>
        <dbReference type="EMBL" id="HIQ61437.1"/>
    </source>
</evidence>
<dbReference type="EMBL" id="DVFO01000083">
    <property type="protein sequence ID" value="HIQ61437.1"/>
    <property type="molecule type" value="Genomic_DNA"/>
</dbReference>
<name>A0A9D0YT17_9FIRM</name>
<accession>A0A9D0YT17</accession>
<reference evidence="1" key="1">
    <citation type="submission" date="2020-10" db="EMBL/GenBank/DDBJ databases">
        <authorList>
            <person name="Gilroy R."/>
        </authorList>
    </citation>
    <scope>NUCLEOTIDE SEQUENCE</scope>
    <source>
        <strain evidence="1">ChiGjej2B2-12916</strain>
    </source>
</reference>
<sequence length="266" mass="29214">MEHMDAAVPIFQRRVGPLGLDVPPAGEAEFDHLVEEYRAQLGAGQGPVHINCMIGMAECRAAILAARELGYGPLWVSWSCNEEGESATRVHMLAALFVAEGMGAAAFGLNCPKELALEQLEELSRYASVPLFYVVDGDVVTYPYVVQEKDPDVIPCATGTSPCFVTRTVDVGEELECTPKLLEDIIEAEDDPVGAVKISILEQDDVDIFAEHQYAVNKALCLWSDVPQLLEQALRYYQGRAFYDGTGDLDAEELRELSNRYGLIVL</sequence>
<dbReference type="GO" id="GO:0032259">
    <property type="term" value="P:methylation"/>
    <property type="evidence" value="ECO:0007669"/>
    <property type="project" value="UniProtKB-KW"/>
</dbReference>
<dbReference type="AlphaFoldDB" id="A0A9D0YT17"/>
<organism evidence="1 2">
    <name type="scientific">Candidatus Enterenecus faecium</name>
    <dbReference type="NCBI Taxonomy" id="2840780"/>
    <lineage>
        <taxon>Bacteria</taxon>
        <taxon>Bacillati</taxon>
        <taxon>Bacillota</taxon>
        <taxon>Clostridia</taxon>
        <taxon>Eubacteriales</taxon>
        <taxon>Candidatus Enterenecus</taxon>
    </lineage>
</organism>
<protein>
    <submittedName>
        <fullName evidence="1">Uncharacterized protein</fullName>
    </submittedName>
</protein>
<dbReference type="Proteomes" id="UP000886879">
    <property type="component" value="Unassembled WGS sequence"/>
</dbReference>
<evidence type="ECO:0000313" key="2">
    <source>
        <dbReference type="Proteomes" id="UP000886879"/>
    </source>
</evidence>